<dbReference type="EMBL" id="SUME01000001">
    <property type="protein sequence ID" value="TJZ62964.1"/>
    <property type="molecule type" value="Genomic_DNA"/>
</dbReference>
<dbReference type="Proteomes" id="UP000306808">
    <property type="component" value="Unassembled WGS sequence"/>
</dbReference>
<organism evidence="1 2">
    <name type="scientific">Sphingobacterium olei</name>
    <dbReference type="NCBI Taxonomy" id="2571155"/>
    <lineage>
        <taxon>Bacteria</taxon>
        <taxon>Pseudomonadati</taxon>
        <taxon>Bacteroidota</taxon>
        <taxon>Sphingobacteriia</taxon>
        <taxon>Sphingobacteriales</taxon>
        <taxon>Sphingobacteriaceae</taxon>
        <taxon>Sphingobacterium</taxon>
    </lineage>
</organism>
<dbReference type="OrthoDB" id="1161469at2"/>
<sequence>MKTSIKKICILLFSPLFFVNCTIGQETGSTAIEEKEPIEVVKERIQAFLEKDYSELGELLYEFEFKVKTDNLEDYEDGYIPWASLSDPKRDLPNLHNKNEIIIKYPQIKVMIDYPVTNIYEFNLKSKKGFTRAQLLSEISKHYHLMYEEEEKTATIKTIPPAERTKMYNRNETNGRYGLWGHDISDMDISGAMIYKNDKNEIIIVPFIES</sequence>
<keyword evidence="2" id="KW-1185">Reference proteome</keyword>
<name>A0A4U0PJ92_9SPHI</name>
<evidence type="ECO:0000313" key="2">
    <source>
        <dbReference type="Proteomes" id="UP000306808"/>
    </source>
</evidence>
<proteinExistence type="predicted"/>
<dbReference type="RefSeq" id="WP_136899353.1">
    <property type="nucleotide sequence ID" value="NZ_SUME01000001.1"/>
</dbReference>
<protein>
    <submittedName>
        <fullName evidence="1">Uncharacterized protein</fullName>
    </submittedName>
</protein>
<dbReference type="AlphaFoldDB" id="A0A4U0PJ92"/>
<accession>A0A4U0PJ92</accession>
<gene>
    <name evidence="1" type="ORF">FAZ15_01300</name>
</gene>
<dbReference type="PANTHER" id="PTHR37515:SF2">
    <property type="entry name" value="YALI0C09240P"/>
    <property type="match status" value="1"/>
</dbReference>
<comment type="caution">
    <text evidence="1">The sequence shown here is derived from an EMBL/GenBank/DDBJ whole genome shotgun (WGS) entry which is preliminary data.</text>
</comment>
<reference evidence="1 2" key="1">
    <citation type="submission" date="2019-04" db="EMBL/GenBank/DDBJ databases">
        <title>Sphingobacterium olei sp. nov., isolated from oil-contaminated soil.</title>
        <authorList>
            <person name="Liu B."/>
        </authorList>
    </citation>
    <scope>NUCLEOTIDE SEQUENCE [LARGE SCALE GENOMIC DNA]</scope>
    <source>
        <strain evidence="1 2">HAL-9</strain>
    </source>
</reference>
<evidence type="ECO:0000313" key="1">
    <source>
        <dbReference type="EMBL" id="TJZ62964.1"/>
    </source>
</evidence>
<dbReference type="PANTHER" id="PTHR37515">
    <property type="entry name" value="YALI0C09240P"/>
    <property type="match status" value="1"/>
</dbReference>